<evidence type="ECO:0000256" key="1">
    <source>
        <dbReference type="ARBA" id="ARBA00004496"/>
    </source>
</evidence>
<feature type="region of interest" description="Disordered" evidence="7">
    <location>
        <begin position="1"/>
        <end position="21"/>
    </location>
</feature>
<name>A0ABM0GYR0_SACKO</name>
<dbReference type="PROSITE" id="PS50841">
    <property type="entry name" value="DIX"/>
    <property type="match status" value="1"/>
</dbReference>
<dbReference type="PROSITE" id="PS50021">
    <property type="entry name" value="CH"/>
    <property type="match status" value="1"/>
</dbReference>
<organism evidence="10 11">
    <name type="scientific">Saccoglossus kowalevskii</name>
    <name type="common">Acorn worm</name>
    <dbReference type="NCBI Taxonomy" id="10224"/>
    <lineage>
        <taxon>Eukaryota</taxon>
        <taxon>Metazoa</taxon>
        <taxon>Hemichordata</taxon>
        <taxon>Enteropneusta</taxon>
        <taxon>Harrimaniidae</taxon>
        <taxon>Saccoglossus</taxon>
    </lineage>
</organism>
<dbReference type="Proteomes" id="UP000694865">
    <property type="component" value="Unplaced"/>
</dbReference>
<keyword evidence="2" id="KW-0217">Developmental protein</keyword>
<evidence type="ECO:0000313" key="10">
    <source>
        <dbReference type="Proteomes" id="UP000694865"/>
    </source>
</evidence>
<proteinExistence type="predicted"/>
<feature type="domain" description="DIX" evidence="9">
    <location>
        <begin position="730"/>
        <end position="810"/>
    </location>
</feature>
<feature type="coiled-coil region" evidence="6">
    <location>
        <begin position="503"/>
        <end position="565"/>
    </location>
</feature>
<feature type="compositionally biased region" description="Low complexity" evidence="7">
    <location>
        <begin position="295"/>
        <end position="320"/>
    </location>
</feature>
<feature type="domain" description="Calponin-homology (CH)" evidence="8">
    <location>
        <begin position="99"/>
        <end position="206"/>
    </location>
</feature>
<dbReference type="SMART" id="SM00033">
    <property type="entry name" value="CH"/>
    <property type="match status" value="1"/>
</dbReference>
<dbReference type="SMART" id="SM00021">
    <property type="entry name" value="DAX"/>
    <property type="match status" value="1"/>
</dbReference>
<evidence type="ECO:0000256" key="6">
    <source>
        <dbReference type="SAM" id="Coils"/>
    </source>
</evidence>
<evidence type="ECO:0000313" key="11">
    <source>
        <dbReference type="RefSeq" id="XP_002740353.1"/>
    </source>
</evidence>
<feature type="compositionally biased region" description="Basic residues" evidence="7">
    <location>
        <begin position="251"/>
        <end position="261"/>
    </location>
</feature>
<keyword evidence="6" id="KW-0175">Coiled coil</keyword>
<dbReference type="InterPro" id="IPR038207">
    <property type="entry name" value="DIX_dom_sf"/>
</dbReference>
<reference evidence="11" key="1">
    <citation type="submission" date="2025-08" db="UniProtKB">
        <authorList>
            <consortium name="RefSeq"/>
        </authorList>
    </citation>
    <scope>IDENTIFICATION</scope>
    <source>
        <tissue evidence="11">Testes</tissue>
    </source>
</reference>
<keyword evidence="10" id="KW-1185">Reference proteome</keyword>
<dbReference type="RefSeq" id="XP_002740353.1">
    <property type="nucleotide sequence ID" value="XM_002740307.2"/>
</dbReference>
<dbReference type="CDD" id="cd21213">
    <property type="entry name" value="CH_DIXDC1"/>
    <property type="match status" value="1"/>
</dbReference>
<evidence type="ECO:0000256" key="2">
    <source>
        <dbReference type="ARBA" id="ARBA00022473"/>
    </source>
</evidence>
<feature type="region of interest" description="Disordered" evidence="7">
    <location>
        <begin position="50"/>
        <end position="82"/>
    </location>
</feature>
<comment type="subcellular location">
    <subcellularLocation>
        <location evidence="1">Cytoplasm</location>
    </subcellularLocation>
</comment>
<dbReference type="InterPro" id="IPR001715">
    <property type="entry name" value="CH_dom"/>
</dbReference>
<feature type="compositionally biased region" description="Polar residues" evidence="7">
    <location>
        <begin position="1"/>
        <end position="13"/>
    </location>
</feature>
<evidence type="ECO:0000256" key="4">
    <source>
        <dbReference type="ARBA" id="ARBA00022687"/>
    </source>
</evidence>
<dbReference type="Pfam" id="PF00307">
    <property type="entry name" value="CH"/>
    <property type="match status" value="1"/>
</dbReference>
<dbReference type="InterPro" id="IPR036872">
    <property type="entry name" value="CH_dom_sf"/>
</dbReference>
<dbReference type="PANTHER" id="PTHR10878">
    <property type="entry name" value="SEGMENT POLARITY PROTEIN DISHEVELLED"/>
    <property type="match status" value="1"/>
</dbReference>
<sequence length="811" mass="90733">MSGESTPANSVNGDSGIEMSPQGMLNRIHGRIVPIPGGLIVDDDEVTDRDIPVRPTTPGISRPATPCLGHGERSKSPSRSTSWSVLRYQQAQLERQQETQQLQAYVAWANSQLKKRQGCRLVEDLRLDMQDGVLLVHLVEIVSGETLSGVDFNPQSHVAMRANIERVLQFMASKKIRMHHTAAKDISEGNLKAIMRLILALAAHYKPSSVKQATGHKPVQRTPSAAAVAADIAAGLRDMRNEMANAGQAPRRYRDHHHHHNRNDQRSNHVHSSSPSSTPPIRPPRVRDRFTDFDSPVSSPGSSAHHSPSSSFIGSTPSMRMQERRRAPPPPPQAHQQQQQPTMPASYSPHPSRPNNSSGRASDSDQGSGYDDRSSQCSSTSFWNDLQDEQSTMAKELEDTKKAVIMLQDLLLNGQIGDGDASDAEEDQILFEGTNPKEQVIVLQSRLDQSISECADFKVELTKSKQECRNLQGVKSGLHTRLTEQDNSLLQLKAELLRIGFTQQNLEAENAELRRKLEEKSRSISDMTRQIQQKNKLLTDQQLQIDEITRQLQDMNNLKIELQNEVLERDDTTTCLETQIKDLSERLGTVGISESNIASRVAVQDRMMAKLEGKLLQVNDITQHSYQIEIGEELQVMRDALRNLRASFSGHDPQHHTLDSLEQSIATLVDKIKTRSRRNSDSSSTESVSRYRGYPPDRDPRRSPITSLKMSGGYGGVPPYTTNGPTSIPCTKVLYFTERTVTPFMSSIPKRLGEITLRDFKEIYDRQGNYRFHFKALDPEFGTVKEEISGDDDFIPGWEGKIVAWIEEDTG</sequence>
<feature type="compositionally biased region" description="Polar residues" evidence="7">
    <location>
        <begin position="353"/>
        <end position="367"/>
    </location>
</feature>
<dbReference type="InterPro" id="IPR015506">
    <property type="entry name" value="Dsh/Dvl-rel"/>
</dbReference>
<dbReference type="GeneID" id="100377347"/>
<evidence type="ECO:0000259" key="8">
    <source>
        <dbReference type="PROSITE" id="PS50021"/>
    </source>
</evidence>
<dbReference type="SUPFAM" id="SSF54236">
    <property type="entry name" value="Ubiquitin-like"/>
    <property type="match status" value="1"/>
</dbReference>
<dbReference type="PANTHER" id="PTHR10878:SF22">
    <property type="entry name" value="DIXIN"/>
    <property type="match status" value="1"/>
</dbReference>
<dbReference type="InterPro" id="IPR001158">
    <property type="entry name" value="DIX"/>
</dbReference>
<gene>
    <name evidence="11" type="primary">LOC100377347</name>
</gene>
<dbReference type="Pfam" id="PF00778">
    <property type="entry name" value="DIX"/>
    <property type="match status" value="1"/>
</dbReference>
<dbReference type="Gene3D" id="2.40.240.130">
    <property type="match status" value="1"/>
</dbReference>
<feature type="region of interest" description="Disordered" evidence="7">
    <location>
        <begin position="672"/>
        <end position="712"/>
    </location>
</feature>
<feature type="compositionally biased region" description="Low complexity" evidence="7">
    <location>
        <begin position="334"/>
        <end position="345"/>
    </location>
</feature>
<evidence type="ECO:0000256" key="7">
    <source>
        <dbReference type="SAM" id="MobiDB-lite"/>
    </source>
</evidence>
<dbReference type="Gene3D" id="1.10.418.10">
    <property type="entry name" value="Calponin-like domain"/>
    <property type="match status" value="1"/>
</dbReference>
<accession>A0ABM0GYR0</accession>
<protein>
    <submittedName>
        <fullName evidence="11">Dixin-like</fullName>
    </submittedName>
</protein>
<evidence type="ECO:0000256" key="5">
    <source>
        <dbReference type="PROSITE-ProRule" id="PRU00069"/>
    </source>
</evidence>
<dbReference type="SUPFAM" id="SSF47576">
    <property type="entry name" value="Calponin-homology domain, CH-domain"/>
    <property type="match status" value="1"/>
</dbReference>
<keyword evidence="4 5" id="KW-0879">Wnt signaling pathway</keyword>
<dbReference type="InterPro" id="IPR029071">
    <property type="entry name" value="Ubiquitin-like_domsf"/>
</dbReference>
<feature type="region of interest" description="Disordered" evidence="7">
    <location>
        <begin position="245"/>
        <end position="380"/>
    </location>
</feature>
<keyword evidence="3" id="KW-0963">Cytoplasm</keyword>
<evidence type="ECO:0000256" key="3">
    <source>
        <dbReference type="ARBA" id="ARBA00022490"/>
    </source>
</evidence>
<feature type="compositionally biased region" description="Low complexity" evidence="7">
    <location>
        <begin position="681"/>
        <end position="694"/>
    </location>
</feature>
<evidence type="ECO:0000259" key="9">
    <source>
        <dbReference type="PROSITE" id="PS50841"/>
    </source>
</evidence>